<organism evidence="2 3">
    <name type="scientific">Piloderma croceum (strain F 1598)</name>
    <dbReference type="NCBI Taxonomy" id="765440"/>
    <lineage>
        <taxon>Eukaryota</taxon>
        <taxon>Fungi</taxon>
        <taxon>Dikarya</taxon>
        <taxon>Basidiomycota</taxon>
        <taxon>Agaricomycotina</taxon>
        <taxon>Agaricomycetes</taxon>
        <taxon>Agaricomycetidae</taxon>
        <taxon>Atheliales</taxon>
        <taxon>Atheliaceae</taxon>
        <taxon>Piloderma</taxon>
    </lineage>
</organism>
<evidence type="ECO:0000313" key="3">
    <source>
        <dbReference type="Proteomes" id="UP000054166"/>
    </source>
</evidence>
<evidence type="ECO:0000256" key="1">
    <source>
        <dbReference type="SAM" id="MobiDB-lite"/>
    </source>
</evidence>
<accession>A0A0C3EN93</accession>
<proteinExistence type="predicted"/>
<keyword evidence="3" id="KW-1185">Reference proteome</keyword>
<name>A0A0C3EN93_PILCF</name>
<dbReference type="Proteomes" id="UP000054166">
    <property type="component" value="Unassembled WGS sequence"/>
</dbReference>
<sequence>MTHEDDEEPRRWSSPRPYSVIDQVFERLTTLSSLLESAVELSSTLQAQHAAAQSTISALESKVTALEELVHAQSQVSCPVAPQPEPAQLPNNPTQSHKPSTNGRSPFKANGLSSARDEWENKVKAVETNLGSTAAKFDAGLASLALLQRQQQQLGLSGNRDIENGFLPHGSGNRHGG</sequence>
<dbReference type="AlphaFoldDB" id="A0A0C3EN93"/>
<feature type="compositionally biased region" description="Polar residues" evidence="1">
    <location>
        <begin position="89"/>
        <end position="104"/>
    </location>
</feature>
<dbReference type="STRING" id="765440.A0A0C3EN93"/>
<dbReference type="InParanoid" id="A0A0C3EN93"/>
<protein>
    <submittedName>
        <fullName evidence="2">Uncharacterized protein</fullName>
    </submittedName>
</protein>
<feature type="region of interest" description="Disordered" evidence="1">
    <location>
        <begin position="76"/>
        <end position="115"/>
    </location>
</feature>
<gene>
    <name evidence="2" type="ORF">PILCRDRAFT_715237</name>
</gene>
<evidence type="ECO:0000313" key="2">
    <source>
        <dbReference type="EMBL" id="KIM74055.1"/>
    </source>
</evidence>
<dbReference type="HOGENOM" id="CLU_1518458_0_0_1"/>
<reference evidence="3" key="2">
    <citation type="submission" date="2015-01" db="EMBL/GenBank/DDBJ databases">
        <title>Evolutionary Origins and Diversification of the Mycorrhizal Mutualists.</title>
        <authorList>
            <consortium name="DOE Joint Genome Institute"/>
            <consortium name="Mycorrhizal Genomics Consortium"/>
            <person name="Kohler A."/>
            <person name="Kuo A."/>
            <person name="Nagy L.G."/>
            <person name="Floudas D."/>
            <person name="Copeland A."/>
            <person name="Barry K.W."/>
            <person name="Cichocki N."/>
            <person name="Veneault-Fourrey C."/>
            <person name="LaButti K."/>
            <person name="Lindquist E.A."/>
            <person name="Lipzen A."/>
            <person name="Lundell T."/>
            <person name="Morin E."/>
            <person name="Murat C."/>
            <person name="Riley R."/>
            <person name="Ohm R."/>
            <person name="Sun H."/>
            <person name="Tunlid A."/>
            <person name="Henrissat B."/>
            <person name="Grigoriev I.V."/>
            <person name="Hibbett D.S."/>
            <person name="Martin F."/>
        </authorList>
    </citation>
    <scope>NUCLEOTIDE SEQUENCE [LARGE SCALE GENOMIC DNA]</scope>
    <source>
        <strain evidence="3">F 1598</strain>
    </source>
</reference>
<dbReference type="EMBL" id="KN833068">
    <property type="protein sequence ID" value="KIM74055.1"/>
    <property type="molecule type" value="Genomic_DNA"/>
</dbReference>
<reference evidence="2 3" key="1">
    <citation type="submission" date="2014-04" db="EMBL/GenBank/DDBJ databases">
        <authorList>
            <consortium name="DOE Joint Genome Institute"/>
            <person name="Kuo A."/>
            <person name="Tarkka M."/>
            <person name="Buscot F."/>
            <person name="Kohler A."/>
            <person name="Nagy L.G."/>
            <person name="Floudas D."/>
            <person name="Copeland A."/>
            <person name="Barry K.W."/>
            <person name="Cichocki N."/>
            <person name="Veneault-Fourrey C."/>
            <person name="LaButti K."/>
            <person name="Lindquist E.A."/>
            <person name="Lipzen A."/>
            <person name="Lundell T."/>
            <person name="Morin E."/>
            <person name="Murat C."/>
            <person name="Sun H."/>
            <person name="Tunlid A."/>
            <person name="Henrissat B."/>
            <person name="Grigoriev I.V."/>
            <person name="Hibbett D.S."/>
            <person name="Martin F."/>
            <person name="Nordberg H.P."/>
            <person name="Cantor M.N."/>
            <person name="Hua S.X."/>
        </authorList>
    </citation>
    <scope>NUCLEOTIDE SEQUENCE [LARGE SCALE GENOMIC DNA]</scope>
    <source>
        <strain evidence="2 3">F 1598</strain>
    </source>
</reference>